<dbReference type="GO" id="GO:0045271">
    <property type="term" value="C:respiratory chain complex I"/>
    <property type="evidence" value="ECO:0007669"/>
    <property type="project" value="UniProtKB-UniRule"/>
</dbReference>
<dbReference type="PANTHER" id="PTHR12966:SF0">
    <property type="entry name" value="NADH DEHYDROGENASE [UBIQUINONE] 1 ALPHA SUBCOMPLEX SUBUNIT 13"/>
    <property type="match status" value="1"/>
</dbReference>
<organism evidence="15 16">
    <name type="scientific">Henosepilachna vigintioctopunctata</name>
    <dbReference type="NCBI Taxonomy" id="420089"/>
    <lineage>
        <taxon>Eukaryota</taxon>
        <taxon>Metazoa</taxon>
        <taxon>Ecdysozoa</taxon>
        <taxon>Arthropoda</taxon>
        <taxon>Hexapoda</taxon>
        <taxon>Insecta</taxon>
        <taxon>Pterygota</taxon>
        <taxon>Neoptera</taxon>
        <taxon>Endopterygota</taxon>
        <taxon>Coleoptera</taxon>
        <taxon>Polyphaga</taxon>
        <taxon>Cucujiformia</taxon>
        <taxon>Coccinelloidea</taxon>
        <taxon>Coccinellidae</taxon>
        <taxon>Epilachninae</taxon>
        <taxon>Epilachnini</taxon>
        <taxon>Henosepilachna</taxon>
    </lineage>
</organism>
<evidence type="ECO:0000256" key="9">
    <source>
        <dbReference type="ARBA" id="ARBA00022989"/>
    </source>
</evidence>
<evidence type="ECO:0000256" key="4">
    <source>
        <dbReference type="ARBA" id="ARBA00022448"/>
    </source>
</evidence>
<reference evidence="15 16" key="1">
    <citation type="submission" date="2023-03" db="EMBL/GenBank/DDBJ databases">
        <title>Genome insight into feeding habits of ladybird beetles.</title>
        <authorList>
            <person name="Li H.-S."/>
            <person name="Huang Y.-H."/>
            <person name="Pang H."/>
        </authorList>
    </citation>
    <scope>NUCLEOTIDE SEQUENCE [LARGE SCALE GENOMIC DNA]</scope>
    <source>
        <strain evidence="15">SYSU_2023b</strain>
        <tissue evidence="15">Whole body</tissue>
    </source>
</reference>
<dbReference type="InterPro" id="IPR009346">
    <property type="entry name" value="GRIM-19"/>
</dbReference>
<comment type="function">
    <text evidence="14">Complex I functions in the transfer of electrons from NADH to the respiratory chain. Accessory subunit of the mitochondrial membrane respiratory chain NADH dehydrogenase (Complex I), that is believed not to be involved in catalysis.</text>
</comment>
<feature type="transmembrane region" description="Helical" evidence="14">
    <location>
        <begin position="30"/>
        <end position="51"/>
    </location>
</feature>
<evidence type="ECO:0000256" key="12">
    <source>
        <dbReference type="ARBA" id="ARBA00045908"/>
    </source>
</evidence>
<keyword evidence="5 14" id="KW-0679">Respiratory chain</keyword>
<evidence type="ECO:0000256" key="6">
    <source>
        <dbReference type="ARBA" id="ARBA00022692"/>
    </source>
</evidence>
<keyword evidence="11 14" id="KW-0472">Membrane</keyword>
<evidence type="ECO:0000256" key="8">
    <source>
        <dbReference type="ARBA" id="ARBA00022982"/>
    </source>
</evidence>
<protein>
    <recommendedName>
        <fullName evidence="3 14">NADH dehydrogenase [ubiquinone] 1 alpha subcomplex subunit 13</fullName>
    </recommendedName>
</protein>
<evidence type="ECO:0000256" key="14">
    <source>
        <dbReference type="RuleBase" id="RU368034"/>
    </source>
</evidence>
<comment type="similarity">
    <text evidence="2 14">Belongs to the complex I NDUFA13 subunit family.</text>
</comment>
<dbReference type="GO" id="GO:0005743">
    <property type="term" value="C:mitochondrial inner membrane"/>
    <property type="evidence" value="ECO:0007669"/>
    <property type="project" value="UniProtKB-SubCell"/>
</dbReference>
<keyword evidence="16" id="KW-1185">Reference proteome</keyword>
<dbReference type="Proteomes" id="UP001431783">
    <property type="component" value="Unassembled WGS sequence"/>
</dbReference>
<evidence type="ECO:0000256" key="3">
    <source>
        <dbReference type="ARBA" id="ARBA00018192"/>
    </source>
</evidence>
<dbReference type="PANTHER" id="PTHR12966">
    <property type="entry name" value="NADH DEHYDROGENASE UBIQUINONE 1 ALPHA SUBCOMPLEX SUBUNIT 13"/>
    <property type="match status" value="1"/>
</dbReference>
<gene>
    <name evidence="15" type="ORF">WA026_010105</name>
</gene>
<keyword evidence="9 14" id="KW-1133">Transmembrane helix</keyword>
<dbReference type="Pfam" id="PF06212">
    <property type="entry name" value="GRIM-19"/>
    <property type="match status" value="1"/>
</dbReference>
<comment type="function">
    <text evidence="12">Accessory subunit of the mitochondrial membrane respiratory chain NADH dehydrogenase (Complex I), that is believed not to be involved in catalysis. Complex I functions in the transfer of electrons from NADH to the respiratory chain. The immediate electron acceptor for the enzyme is believed to be ubiquinone. Involved in the interferon/all-trans-retinoic acid (IFN/RA) induced cell death. This apoptotic activity is inhibited by interaction with viral IRF1. Prevents the transactivation of STAT3 target genes. May play a role in CARD15-mediated innate mucosal responses and serve to regulate intestinal epithelial cell responses to microbes.</text>
</comment>
<keyword evidence="6 14" id="KW-0812">Transmembrane</keyword>
<keyword evidence="10 14" id="KW-0496">Mitochondrion</keyword>
<comment type="subcellular location">
    <subcellularLocation>
        <location evidence="1 14">Mitochondrion inner membrane</location>
        <topology evidence="1 14">Single-pass membrane protein</topology>
        <orientation evidence="1 14">Matrix side</orientation>
    </subcellularLocation>
</comment>
<comment type="caution">
    <text evidence="15">The sequence shown here is derived from an EMBL/GenBank/DDBJ whole genome shotgun (WGS) entry which is preliminary data.</text>
</comment>
<dbReference type="EMBL" id="JARQZJ010000064">
    <property type="protein sequence ID" value="KAK9880231.1"/>
    <property type="molecule type" value="Genomic_DNA"/>
</dbReference>
<evidence type="ECO:0000256" key="7">
    <source>
        <dbReference type="ARBA" id="ARBA00022792"/>
    </source>
</evidence>
<evidence type="ECO:0000256" key="13">
    <source>
        <dbReference type="ARBA" id="ARBA00046797"/>
    </source>
</evidence>
<evidence type="ECO:0000256" key="1">
    <source>
        <dbReference type="ARBA" id="ARBA00004298"/>
    </source>
</evidence>
<evidence type="ECO:0000256" key="11">
    <source>
        <dbReference type="ARBA" id="ARBA00023136"/>
    </source>
</evidence>
<evidence type="ECO:0000256" key="10">
    <source>
        <dbReference type="ARBA" id="ARBA00023128"/>
    </source>
</evidence>
<proteinExistence type="inferred from homology"/>
<keyword evidence="8 14" id="KW-0249">Electron transport</keyword>
<evidence type="ECO:0000256" key="5">
    <source>
        <dbReference type="ARBA" id="ARBA00022660"/>
    </source>
</evidence>
<accession>A0AAW1UKF8</accession>
<evidence type="ECO:0000313" key="16">
    <source>
        <dbReference type="Proteomes" id="UP001431783"/>
    </source>
</evidence>
<dbReference type="AlphaFoldDB" id="A0AAW1UKF8"/>
<keyword evidence="7 14" id="KW-0999">Mitochondrion inner membrane</keyword>
<evidence type="ECO:0000256" key="2">
    <source>
        <dbReference type="ARBA" id="ARBA00007312"/>
    </source>
</evidence>
<sequence length="149" mass="17569">MDSVTKRQEMPPDGGYKTIPFKRVPARQFFSGYALIGGYLGMTAGAAYIYYLNCLQVQKEEIELRSGRIAIEPLLKAERDREYLKQLRRNRDEEAKLMANVEGWKVGTLYGEPIFKTRPDAFIEPKFHEYYMHTDLWSQKLRQYFVWLS</sequence>
<comment type="subunit">
    <text evidence="13">Complex I is composed of 45 different subunits. Interacts with CARD15, but not with CARD4. Interacts with STAT3, but not with STAT1, STAT2 and STAT5A. Interacts with OLFM4.</text>
</comment>
<name>A0AAW1UKF8_9CUCU</name>
<keyword evidence="4 14" id="KW-0813">Transport</keyword>
<evidence type="ECO:0000313" key="15">
    <source>
        <dbReference type="EMBL" id="KAK9880231.1"/>
    </source>
</evidence>